<comment type="subcellular location">
    <subcellularLocation>
        <location evidence="1">Cell outer membrane</location>
    </subcellularLocation>
</comment>
<reference evidence="6" key="1">
    <citation type="journal article" date="2020" name="mSystems">
        <title>Genome- and Community-Level Interaction Insights into Carbon Utilization and Element Cycling Functions of Hydrothermarchaeota in Hydrothermal Sediment.</title>
        <authorList>
            <person name="Zhou Z."/>
            <person name="Liu Y."/>
            <person name="Xu W."/>
            <person name="Pan J."/>
            <person name="Luo Z.H."/>
            <person name="Li M."/>
        </authorList>
    </citation>
    <scope>NUCLEOTIDE SEQUENCE [LARGE SCALE GENOMIC DNA]</scope>
    <source>
        <strain evidence="6">HyVt-94</strain>
    </source>
</reference>
<evidence type="ECO:0000313" key="6">
    <source>
        <dbReference type="EMBL" id="HHF57813.1"/>
    </source>
</evidence>
<dbReference type="PROSITE" id="PS51123">
    <property type="entry name" value="OMPA_2"/>
    <property type="match status" value="1"/>
</dbReference>
<dbReference type="Gene3D" id="3.30.1330.60">
    <property type="entry name" value="OmpA-like domain"/>
    <property type="match status" value="1"/>
</dbReference>
<evidence type="ECO:0000256" key="1">
    <source>
        <dbReference type="ARBA" id="ARBA00004442"/>
    </source>
</evidence>
<dbReference type="Gene3D" id="2.60.40.1120">
    <property type="entry name" value="Carboxypeptidase-like, regulatory domain"/>
    <property type="match status" value="2"/>
</dbReference>
<dbReference type="PRINTS" id="PR01021">
    <property type="entry name" value="OMPADOMAIN"/>
</dbReference>
<dbReference type="PANTHER" id="PTHR30329:SF21">
    <property type="entry name" value="LIPOPROTEIN YIAD-RELATED"/>
    <property type="match status" value="1"/>
</dbReference>
<accession>A0A7C5I3F4</accession>
<dbReference type="PROSITE" id="PS01068">
    <property type="entry name" value="OMPA_1"/>
    <property type="match status" value="1"/>
</dbReference>
<dbReference type="SUPFAM" id="SSF49452">
    <property type="entry name" value="Starch-binding domain-like"/>
    <property type="match status" value="1"/>
</dbReference>
<dbReference type="Pfam" id="PF13620">
    <property type="entry name" value="CarboxypepD_reg"/>
    <property type="match status" value="1"/>
</dbReference>
<dbReference type="InterPro" id="IPR013784">
    <property type="entry name" value="Carb-bd-like_fold"/>
</dbReference>
<dbReference type="CDD" id="cd07185">
    <property type="entry name" value="OmpA_C-like"/>
    <property type="match status" value="1"/>
</dbReference>
<gene>
    <name evidence="6" type="ORF">ENL41_00130</name>
</gene>
<dbReference type="Pfam" id="PF00691">
    <property type="entry name" value="OmpA"/>
    <property type="match status" value="1"/>
</dbReference>
<keyword evidence="3" id="KW-0998">Cell outer membrane</keyword>
<evidence type="ECO:0000259" key="5">
    <source>
        <dbReference type="PROSITE" id="PS51123"/>
    </source>
</evidence>
<organism evidence="6">
    <name type="scientific">candidate division WOR-3 bacterium</name>
    <dbReference type="NCBI Taxonomy" id="2052148"/>
    <lineage>
        <taxon>Bacteria</taxon>
        <taxon>Bacteria division WOR-3</taxon>
    </lineage>
</organism>
<dbReference type="InterPro" id="IPR006690">
    <property type="entry name" value="OMPA-like_CS"/>
</dbReference>
<keyword evidence="2 4" id="KW-0472">Membrane</keyword>
<dbReference type="InterPro" id="IPR006664">
    <property type="entry name" value="OMP_bac"/>
</dbReference>
<dbReference type="GO" id="GO:0009279">
    <property type="term" value="C:cell outer membrane"/>
    <property type="evidence" value="ECO:0007669"/>
    <property type="project" value="UniProtKB-SubCell"/>
</dbReference>
<dbReference type="EMBL" id="DRTV01000011">
    <property type="protein sequence ID" value="HHF57813.1"/>
    <property type="molecule type" value="Genomic_DNA"/>
</dbReference>
<dbReference type="InterPro" id="IPR036737">
    <property type="entry name" value="OmpA-like_sf"/>
</dbReference>
<sequence length="621" mass="68767">MLNAFIIILFSLFNTENLGGVSKVASAKIEKPKTLELNILSLDLLYRQLDITGLNTVGDTITLEDKQASGALSLGFLYSVSKHFAFSFTIKFQGDGEDRNDSIVSVISPVNYLDPNDHKANRISLGFGDFIISGKFSQPLGNSLYLGASPFLGVPLGEDTFGIVKDESSSPRQYTGGYFRRFSSKNVYGGLKLLFSVIPDERVGIHFNMGYTTSRFGAESDYVSYGIATEVIPGSVEPYVAFYGRYYLHDKKEGGVYRFGKGFNFIEGGLGFASSSGVKFTLGIYTTIGTFNPRQIVTDFPEWTPDFGVYLSLGYTQPEKKEEVQIPVKKTGEIAGRVFDKRTGASVFARVSLKIDTTYVEVVTDSITGEYRIKDVPEGIYVIKVTAPGYREQGATVAVRERETTVRDFALFKAITREIPKGTLTGKVQDKSTGKPLYAKISFVGSNISPVYTDSVTGIFKIDLPEGTYALKVEAEGYIPQARPVVIERGESKIENFSLLRKGMRLVFRNIYFDMGKATIKPQSFAVLDSIAKMLKENPNIIVEIQGHTDNVGSEEYNLELSQRRAEAVKNYLVQVHGIDPLRLIARGYGEYRPVASNDTPEGRAQNRRVEFVILGTTEEQ</sequence>
<evidence type="ECO:0000256" key="4">
    <source>
        <dbReference type="PROSITE-ProRule" id="PRU00473"/>
    </source>
</evidence>
<name>A0A7C5I3F4_UNCW3</name>
<feature type="domain" description="OmpA-like" evidence="5">
    <location>
        <begin position="500"/>
        <end position="618"/>
    </location>
</feature>
<evidence type="ECO:0000256" key="2">
    <source>
        <dbReference type="ARBA" id="ARBA00023136"/>
    </source>
</evidence>
<evidence type="ECO:0000256" key="3">
    <source>
        <dbReference type="ARBA" id="ARBA00023237"/>
    </source>
</evidence>
<dbReference type="GO" id="GO:0030246">
    <property type="term" value="F:carbohydrate binding"/>
    <property type="evidence" value="ECO:0007669"/>
    <property type="project" value="InterPro"/>
</dbReference>
<dbReference type="AlphaFoldDB" id="A0A7C5I3F4"/>
<dbReference type="InterPro" id="IPR050330">
    <property type="entry name" value="Bact_OuterMem_StrucFunc"/>
</dbReference>
<dbReference type="SUPFAM" id="SSF103088">
    <property type="entry name" value="OmpA-like"/>
    <property type="match status" value="1"/>
</dbReference>
<dbReference type="Proteomes" id="UP000886014">
    <property type="component" value="Unassembled WGS sequence"/>
</dbReference>
<dbReference type="PANTHER" id="PTHR30329">
    <property type="entry name" value="STATOR ELEMENT OF FLAGELLAR MOTOR COMPLEX"/>
    <property type="match status" value="1"/>
</dbReference>
<comment type="caution">
    <text evidence="6">The sequence shown here is derived from an EMBL/GenBank/DDBJ whole genome shotgun (WGS) entry which is preliminary data.</text>
</comment>
<protein>
    <recommendedName>
        <fullName evidence="5">OmpA-like domain-containing protein</fullName>
    </recommendedName>
</protein>
<proteinExistence type="predicted"/>
<dbReference type="SUPFAM" id="SSF49464">
    <property type="entry name" value="Carboxypeptidase regulatory domain-like"/>
    <property type="match status" value="1"/>
</dbReference>
<dbReference type="InterPro" id="IPR006665">
    <property type="entry name" value="OmpA-like"/>
</dbReference>
<dbReference type="InterPro" id="IPR008969">
    <property type="entry name" value="CarboxyPept-like_regulatory"/>
</dbReference>